<dbReference type="InterPro" id="IPR036224">
    <property type="entry name" value="GINS_bundle-like_dom_sf"/>
</dbReference>
<dbReference type="CDD" id="cd11712">
    <property type="entry name" value="GINS_A_psf2"/>
    <property type="match status" value="1"/>
</dbReference>
<dbReference type="Gene3D" id="3.40.5.50">
    <property type="match status" value="1"/>
</dbReference>
<dbReference type="GO" id="GO:0007059">
    <property type="term" value="P:chromosome segregation"/>
    <property type="evidence" value="ECO:0007669"/>
    <property type="project" value="UniProtKB-KW"/>
</dbReference>
<keyword evidence="5" id="KW-0159">Chromosome partition</keyword>
<evidence type="ECO:0000259" key="9">
    <source>
        <dbReference type="Pfam" id="PF25005"/>
    </source>
</evidence>
<organism evidence="10 11">
    <name type="scientific">Rhizoclosmatium globosum</name>
    <dbReference type="NCBI Taxonomy" id="329046"/>
    <lineage>
        <taxon>Eukaryota</taxon>
        <taxon>Fungi</taxon>
        <taxon>Fungi incertae sedis</taxon>
        <taxon>Chytridiomycota</taxon>
        <taxon>Chytridiomycota incertae sedis</taxon>
        <taxon>Chytridiomycetes</taxon>
        <taxon>Chytridiales</taxon>
        <taxon>Chytriomycetaceae</taxon>
        <taxon>Rhizoclosmatium</taxon>
    </lineage>
</organism>
<sequence>MALPKALRSSLTPQEIEFIAENQQITIVPTRAINDKFELLSGEFGPFRPPLKSKVPLWLALLLKRKGKCTIVPPVWLDAEYLEAKLEEERASAGFTEMPFMWLETANLLVKDAQDDIPHYEQVRNYIKGIKECRGNKAVAGLKFITIDLFSQGFLNLDNLGLMEVNEIKPFFAKAFDEMGKFSGALATDKQ</sequence>
<evidence type="ECO:0000256" key="5">
    <source>
        <dbReference type="ARBA" id="ARBA00022829"/>
    </source>
</evidence>
<evidence type="ECO:0000313" key="10">
    <source>
        <dbReference type="EMBL" id="ORY51871.1"/>
    </source>
</evidence>
<protein>
    <recommendedName>
        <fullName evidence="3 7">DNA replication complex GINS protein PSF2</fullName>
    </recommendedName>
</protein>
<dbReference type="PIRSF" id="PIRSF028998">
    <property type="entry name" value="GINS_Psf2_subgr"/>
    <property type="match status" value="1"/>
</dbReference>
<name>A0A1Y2CXW1_9FUNG</name>
<evidence type="ECO:0000259" key="8">
    <source>
        <dbReference type="Pfam" id="PF05916"/>
    </source>
</evidence>
<dbReference type="GO" id="GO:0000727">
    <property type="term" value="P:double-strand break repair via break-induced replication"/>
    <property type="evidence" value="ECO:0007669"/>
    <property type="project" value="EnsemblFungi"/>
</dbReference>
<dbReference type="InterPro" id="IPR056784">
    <property type="entry name" value="PSF2_N"/>
</dbReference>
<dbReference type="EMBL" id="MCGO01000004">
    <property type="protein sequence ID" value="ORY51871.1"/>
    <property type="molecule type" value="Genomic_DNA"/>
</dbReference>
<keyword evidence="4 7" id="KW-0235">DNA replication</keyword>
<dbReference type="FunFam" id="3.40.5.50:FF:000001">
    <property type="entry name" value="DNA replication complex GINS protein PSF2"/>
    <property type="match status" value="1"/>
</dbReference>
<evidence type="ECO:0000256" key="1">
    <source>
        <dbReference type="ARBA" id="ARBA00004123"/>
    </source>
</evidence>
<evidence type="ECO:0000256" key="7">
    <source>
        <dbReference type="PIRNR" id="PIRNR028998"/>
    </source>
</evidence>
<dbReference type="PANTHER" id="PTHR12772">
    <property type="entry name" value="DNA REPLICATION COMPLEX GINS PROTEIN PSF2"/>
    <property type="match status" value="1"/>
</dbReference>
<dbReference type="GO" id="GO:0000811">
    <property type="term" value="C:GINS complex"/>
    <property type="evidence" value="ECO:0007669"/>
    <property type="project" value="EnsemblFungi"/>
</dbReference>
<gene>
    <name evidence="10" type="ORF">BCR33DRAFT_780039</name>
</gene>
<accession>A0A1Y2CXW1</accession>
<dbReference type="Gene3D" id="1.20.58.1020">
    <property type="match status" value="1"/>
</dbReference>
<evidence type="ECO:0000313" key="11">
    <source>
        <dbReference type="Proteomes" id="UP000193642"/>
    </source>
</evidence>
<comment type="subunit">
    <text evidence="7">Component of the GINS complex.</text>
</comment>
<dbReference type="InterPro" id="IPR007257">
    <property type="entry name" value="GINS_Psf2"/>
</dbReference>
<comment type="caution">
    <text evidence="10">The sequence shown here is derived from an EMBL/GenBank/DDBJ whole genome shotgun (WGS) entry which is preliminary data.</text>
</comment>
<evidence type="ECO:0000256" key="6">
    <source>
        <dbReference type="ARBA" id="ARBA00023242"/>
    </source>
</evidence>
<dbReference type="GO" id="GO:0043596">
    <property type="term" value="C:nuclear replication fork"/>
    <property type="evidence" value="ECO:0007669"/>
    <property type="project" value="EnsemblFungi"/>
</dbReference>
<dbReference type="GO" id="GO:0000785">
    <property type="term" value="C:chromatin"/>
    <property type="evidence" value="ECO:0007669"/>
    <property type="project" value="EnsemblFungi"/>
</dbReference>
<dbReference type="GO" id="GO:0071162">
    <property type="term" value="C:CMG complex"/>
    <property type="evidence" value="ECO:0007669"/>
    <property type="project" value="EnsemblFungi"/>
</dbReference>
<comment type="similarity">
    <text evidence="2 7">Belongs to the GINS2/PSF2 family.</text>
</comment>
<dbReference type="GO" id="GO:0033260">
    <property type="term" value="P:nuclear DNA replication"/>
    <property type="evidence" value="ECO:0007669"/>
    <property type="project" value="EnsemblFungi"/>
</dbReference>
<dbReference type="OrthoDB" id="1938138at2759"/>
<dbReference type="Pfam" id="PF05916">
    <property type="entry name" value="Sld5"/>
    <property type="match status" value="1"/>
</dbReference>
<dbReference type="SUPFAM" id="SSF158573">
    <property type="entry name" value="GINS helical bundle-like"/>
    <property type="match status" value="1"/>
</dbReference>
<reference evidence="10 11" key="1">
    <citation type="submission" date="2016-07" db="EMBL/GenBank/DDBJ databases">
        <title>Pervasive Adenine N6-methylation of Active Genes in Fungi.</title>
        <authorList>
            <consortium name="DOE Joint Genome Institute"/>
            <person name="Mondo S.J."/>
            <person name="Dannebaum R.O."/>
            <person name="Kuo R.C."/>
            <person name="Labutti K."/>
            <person name="Haridas S."/>
            <person name="Kuo A."/>
            <person name="Salamov A."/>
            <person name="Ahrendt S.R."/>
            <person name="Lipzen A."/>
            <person name="Sullivan W."/>
            <person name="Andreopoulos W.B."/>
            <person name="Clum A."/>
            <person name="Lindquist E."/>
            <person name="Daum C."/>
            <person name="Ramamoorthy G.K."/>
            <person name="Gryganskyi A."/>
            <person name="Culley D."/>
            <person name="Magnuson J.K."/>
            <person name="James T.Y."/>
            <person name="O'Malley M.A."/>
            <person name="Stajich J.E."/>
            <person name="Spatafora J.W."/>
            <person name="Visel A."/>
            <person name="Grigoriev I.V."/>
        </authorList>
    </citation>
    <scope>NUCLEOTIDE SEQUENCE [LARGE SCALE GENOMIC DNA]</scope>
    <source>
        <strain evidence="10 11">JEL800</strain>
    </source>
</reference>
<keyword evidence="11" id="KW-1185">Reference proteome</keyword>
<dbReference type="STRING" id="329046.A0A1Y2CXW1"/>
<dbReference type="InterPro" id="IPR021151">
    <property type="entry name" value="GINS_A"/>
</dbReference>
<feature type="domain" description="GINS subunit" evidence="8">
    <location>
        <begin position="76"/>
        <end position="174"/>
    </location>
</feature>
<proteinExistence type="inferred from homology"/>
<dbReference type="SUPFAM" id="SSF160059">
    <property type="entry name" value="PriA/YqbF domain"/>
    <property type="match status" value="1"/>
</dbReference>
<dbReference type="AlphaFoldDB" id="A0A1Y2CXW1"/>
<dbReference type="FunFam" id="1.20.58.1020:FF:000001">
    <property type="entry name" value="DNA replication complex GINS protein PSF2"/>
    <property type="match status" value="1"/>
</dbReference>
<dbReference type="Pfam" id="PF25005">
    <property type="entry name" value="PSF2_N"/>
    <property type="match status" value="1"/>
</dbReference>
<evidence type="ECO:0000256" key="3">
    <source>
        <dbReference type="ARBA" id="ARBA00015139"/>
    </source>
</evidence>
<feature type="domain" description="DNA replication complex GINS protein PSF2 N-terminal" evidence="9">
    <location>
        <begin position="12"/>
        <end position="72"/>
    </location>
</feature>
<dbReference type="CDD" id="cd21694">
    <property type="entry name" value="GINS_B_Psf2"/>
    <property type="match status" value="1"/>
</dbReference>
<dbReference type="PANTHER" id="PTHR12772:SF0">
    <property type="entry name" value="DNA REPLICATION COMPLEX GINS PROTEIN PSF2"/>
    <property type="match status" value="1"/>
</dbReference>
<keyword evidence="6 7" id="KW-0539">Nucleus</keyword>
<comment type="subcellular location">
    <subcellularLocation>
        <location evidence="1 7">Nucleus</location>
    </subcellularLocation>
</comment>
<evidence type="ECO:0000256" key="2">
    <source>
        <dbReference type="ARBA" id="ARBA00010565"/>
    </source>
</evidence>
<evidence type="ECO:0000256" key="4">
    <source>
        <dbReference type="ARBA" id="ARBA00022705"/>
    </source>
</evidence>
<dbReference type="Proteomes" id="UP000193642">
    <property type="component" value="Unassembled WGS sequence"/>
</dbReference>